<organism evidence="1">
    <name type="scientific">marine sediment metagenome</name>
    <dbReference type="NCBI Taxonomy" id="412755"/>
    <lineage>
        <taxon>unclassified sequences</taxon>
        <taxon>metagenomes</taxon>
        <taxon>ecological metagenomes</taxon>
    </lineage>
</organism>
<proteinExistence type="predicted"/>
<dbReference type="EMBL" id="LAZR01032704">
    <property type="protein sequence ID" value="KKL50152.1"/>
    <property type="molecule type" value="Genomic_DNA"/>
</dbReference>
<reference evidence="1" key="1">
    <citation type="journal article" date="2015" name="Nature">
        <title>Complex archaea that bridge the gap between prokaryotes and eukaryotes.</title>
        <authorList>
            <person name="Spang A."/>
            <person name="Saw J.H."/>
            <person name="Jorgensen S.L."/>
            <person name="Zaremba-Niedzwiedzka K."/>
            <person name="Martijn J."/>
            <person name="Lind A.E."/>
            <person name="van Eijk R."/>
            <person name="Schleper C."/>
            <person name="Guy L."/>
            <person name="Ettema T.J."/>
        </authorList>
    </citation>
    <scope>NUCLEOTIDE SEQUENCE</scope>
</reference>
<dbReference type="AlphaFoldDB" id="A0A0F9FG84"/>
<name>A0A0F9FG84_9ZZZZ</name>
<evidence type="ECO:0000313" key="1">
    <source>
        <dbReference type="EMBL" id="KKL50152.1"/>
    </source>
</evidence>
<protein>
    <submittedName>
        <fullName evidence="1">Uncharacterized protein</fullName>
    </submittedName>
</protein>
<comment type="caution">
    <text evidence="1">The sequence shown here is derived from an EMBL/GenBank/DDBJ whole genome shotgun (WGS) entry which is preliminary data.</text>
</comment>
<gene>
    <name evidence="1" type="ORF">LCGC14_2308360</name>
</gene>
<sequence length="252" mass="26006">MALKKEELFSTASRGARARITPDARGLYVATFAADALIELLIAGCPVAYNESSGLWVPYTQSADNAQATITSNATPATGGSWDIVINGMVVQRSFDVTAAALQVAIRAALAEEEPLASGITCTATAEANLGVANAIITVDFPEEMGAVDIQGDFEDLTGNVHVLAVVDAGTALNGADKIKAFVFEDSIQIDASDDVLGVIMVKGEAESADVNTAAVRALLRGSPSSAELLVALGQPSLRDAGIFVRGLSTVH</sequence>
<accession>A0A0F9FG84</accession>